<dbReference type="GO" id="GO:0004029">
    <property type="term" value="F:aldehyde dehydrogenase (NAD+) activity"/>
    <property type="evidence" value="ECO:0007669"/>
    <property type="project" value="TreeGrafter"/>
</dbReference>
<dbReference type="PANTHER" id="PTHR43570">
    <property type="entry name" value="ALDEHYDE DEHYDROGENASE"/>
    <property type="match status" value="1"/>
</dbReference>
<dbReference type="GO" id="GO:0005737">
    <property type="term" value="C:cytoplasm"/>
    <property type="evidence" value="ECO:0007669"/>
    <property type="project" value="TreeGrafter"/>
</dbReference>
<evidence type="ECO:0000259" key="3">
    <source>
        <dbReference type="Pfam" id="PF00171"/>
    </source>
</evidence>
<comment type="caution">
    <text evidence="4">The sequence shown here is derived from an EMBL/GenBank/DDBJ whole genome shotgun (WGS) entry which is preliminary data.</text>
</comment>
<gene>
    <name evidence="4" type="ORF">NCGR_LOCUS43579</name>
</gene>
<organism evidence="4 5">
    <name type="scientific">Miscanthus lutarioriparius</name>
    <dbReference type="NCBI Taxonomy" id="422564"/>
    <lineage>
        <taxon>Eukaryota</taxon>
        <taxon>Viridiplantae</taxon>
        <taxon>Streptophyta</taxon>
        <taxon>Embryophyta</taxon>
        <taxon>Tracheophyta</taxon>
        <taxon>Spermatophyta</taxon>
        <taxon>Magnoliopsida</taxon>
        <taxon>Liliopsida</taxon>
        <taxon>Poales</taxon>
        <taxon>Poaceae</taxon>
        <taxon>PACMAD clade</taxon>
        <taxon>Panicoideae</taxon>
        <taxon>Andropogonodae</taxon>
        <taxon>Andropogoneae</taxon>
        <taxon>Saccharinae</taxon>
        <taxon>Miscanthus</taxon>
    </lineage>
</organism>
<dbReference type="Pfam" id="PF00171">
    <property type="entry name" value="Aldedh"/>
    <property type="match status" value="1"/>
</dbReference>
<evidence type="ECO:0000313" key="4">
    <source>
        <dbReference type="EMBL" id="CAD6260143.1"/>
    </source>
</evidence>
<dbReference type="InterPro" id="IPR012394">
    <property type="entry name" value="Aldehyde_DH_NAD(P)"/>
</dbReference>
<dbReference type="PANTHER" id="PTHR43570:SF17">
    <property type="entry name" value="ALDEHYDE DEHYDROGENASE FAMILY 3 MEMBER F1"/>
    <property type="match status" value="1"/>
</dbReference>
<comment type="similarity">
    <text evidence="1">Belongs to the aldehyde dehydrogenase family.</text>
</comment>
<dbReference type="AlphaFoldDB" id="A0A811QMC2"/>
<accession>A0A811QMC2</accession>
<keyword evidence="2" id="KW-0560">Oxidoreductase</keyword>
<evidence type="ECO:0000256" key="1">
    <source>
        <dbReference type="ARBA" id="ARBA00009986"/>
    </source>
</evidence>
<dbReference type="Gene3D" id="3.40.605.10">
    <property type="entry name" value="Aldehyde Dehydrogenase, Chain A, domain 1"/>
    <property type="match status" value="1"/>
</dbReference>
<dbReference type="OrthoDB" id="440325at2759"/>
<name>A0A811QMC2_9POAL</name>
<dbReference type="InterPro" id="IPR016161">
    <property type="entry name" value="Ald_DH/histidinol_DH"/>
</dbReference>
<dbReference type="Gene3D" id="3.40.309.10">
    <property type="entry name" value="Aldehyde Dehydrogenase, Chain A, domain 2"/>
    <property type="match status" value="1"/>
</dbReference>
<keyword evidence="5" id="KW-1185">Reference proteome</keyword>
<proteinExistence type="inferred from homology"/>
<feature type="domain" description="Aldehyde dehydrogenase" evidence="3">
    <location>
        <begin position="5"/>
        <end position="71"/>
    </location>
</feature>
<reference evidence="4" key="1">
    <citation type="submission" date="2020-10" db="EMBL/GenBank/DDBJ databases">
        <authorList>
            <person name="Han B."/>
            <person name="Lu T."/>
            <person name="Zhao Q."/>
            <person name="Huang X."/>
            <person name="Zhao Y."/>
        </authorList>
    </citation>
    <scope>NUCLEOTIDE SEQUENCE</scope>
</reference>
<protein>
    <recommendedName>
        <fullName evidence="3">Aldehyde dehydrogenase domain-containing protein</fullName>
    </recommendedName>
</protein>
<dbReference type="Proteomes" id="UP000604825">
    <property type="component" value="Unassembled WGS sequence"/>
</dbReference>
<dbReference type="GO" id="GO:0006081">
    <property type="term" value="P:aldehyde metabolic process"/>
    <property type="evidence" value="ECO:0007669"/>
    <property type="project" value="InterPro"/>
</dbReference>
<evidence type="ECO:0000256" key="2">
    <source>
        <dbReference type="ARBA" id="ARBA00023002"/>
    </source>
</evidence>
<dbReference type="InterPro" id="IPR016163">
    <property type="entry name" value="Ald_DH_C"/>
</dbReference>
<dbReference type="InterPro" id="IPR016162">
    <property type="entry name" value="Ald_DH_N"/>
</dbReference>
<dbReference type="EMBL" id="CAJGYO010000011">
    <property type="protein sequence ID" value="CAD6260143.1"/>
    <property type="molecule type" value="Genomic_DNA"/>
</dbReference>
<sequence length="115" mass="13352">MPKPLAIYAFTQDAALRRRIVDETLSGSVTFNDAVVQYAIDGLPFGGVGQSGFGQYHEKYSFEMFSHKKAVMKRGYLVELTLRYPPWDESKVTLMRYLYRFNYFAFVLSFLGLRR</sequence>
<dbReference type="InterPro" id="IPR015590">
    <property type="entry name" value="Aldehyde_DH_dom"/>
</dbReference>
<dbReference type="SUPFAM" id="SSF53720">
    <property type="entry name" value="ALDH-like"/>
    <property type="match status" value="1"/>
</dbReference>
<evidence type="ECO:0000313" key="5">
    <source>
        <dbReference type="Proteomes" id="UP000604825"/>
    </source>
</evidence>